<dbReference type="AlphaFoldDB" id="A0A2A8BNU2"/>
<evidence type="ECO:0000313" key="2">
    <source>
        <dbReference type="EMBL" id="PEM55830.1"/>
    </source>
</evidence>
<keyword evidence="1" id="KW-0472">Membrane</keyword>
<protein>
    <recommendedName>
        <fullName evidence="4">Peptidase M15</fullName>
    </recommendedName>
</protein>
<keyword evidence="1" id="KW-0812">Transmembrane</keyword>
<accession>A0A2A8BNU2</accession>
<evidence type="ECO:0000256" key="1">
    <source>
        <dbReference type="SAM" id="Phobius"/>
    </source>
</evidence>
<dbReference type="Gene3D" id="3.30.1380.10">
    <property type="match status" value="1"/>
</dbReference>
<gene>
    <name evidence="2" type="ORF">CN611_13235</name>
</gene>
<comment type="caution">
    <text evidence="2">The sequence shown here is derived from an EMBL/GenBank/DDBJ whole genome shotgun (WGS) entry which is preliminary data.</text>
</comment>
<reference evidence="2 3" key="1">
    <citation type="submission" date="2017-09" db="EMBL/GenBank/DDBJ databases">
        <title>Large-scale bioinformatics analysis of Bacillus genomes uncovers conserved roles of natural products in bacterial physiology.</title>
        <authorList>
            <consortium name="Agbiome Team Llc"/>
            <person name="Bleich R.M."/>
            <person name="Grubbs K.J."/>
            <person name="Santa Maria K.C."/>
            <person name="Allen S.E."/>
            <person name="Farag S."/>
            <person name="Shank E.A."/>
            <person name="Bowers A."/>
        </authorList>
    </citation>
    <scope>NUCLEOTIDE SEQUENCE [LARGE SCALE GENOMIC DNA]</scope>
    <source>
        <strain evidence="2 3">AFS010764</strain>
    </source>
</reference>
<evidence type="ECO:0000313" key="3">
    <source>
        <dbReference type="Proteomes" id="UP000220621"/>
    </source>
</evidence>
<organism evidence="2 3">
    <name type="scientific">Bacillus wiedmannii</name>
    <dbReference type="NCBI Taxonomy" id="1890302"/>
    <lineage>
        <taxon>Bacteria</taxon>
        <taxon>Bacillati</taxon>
        <taxon>Bacillota</taxon>
        <taxon>Bacilli</taxon>
        <taxon>Bacillales</taxon>
        <taxon>Bacillaceae</taxon>
        <taxon>Bacillus</taxon>
        <taxon>Bacillus cereus group</taxon>
    </lineage>
</organism>
<dbReference type="Proteomes" id="UP000220621">
    <property type="component" value="Unassembled WGS sequence"/>
</dbReference>
<dbReference type="EMBL" id="NUDL01000035">
    <property type="protein sequence ID" value="PEM55830.1"/>
    <property type="molecule type" value="Genomic_DNA"/>
</dbReference>
<dbReference type="RefSeq" id="WP_098102498.1">
    <property type="nucleotide sequence ID" value="NZ_NUDL01000035.1"/>
</dbReference>
<evidence type="ECO:0008006" key="4">
    <source>
        <dbReference type="Google" id="ProtNLM"/>
    </source>
</evidence>
<dbReference type="SUPFAM" id="SSF55166">
    <property type="entry name" value="Hedgehog/DD-peptidase"/>
    <property type="match status" value="1"/>
</dbReference>
<dbReference type="InterPro" id="IPR009045">
    <property type="entry name" value="Zn_M74/Hedgehog-like"/>
</dbReference>
<name>A0A2A8BNU2_9BACI</name>
<feature type="transmembrane region" description="Helical" evidence="1">
    <location>
        <begin position="145"/>
        <end position="167"/>
    </location>
</feature>
<keyword evidence="1" id="KW-1133">Transmembrane helix</keyword>
<proteinExistence type="predicted"/>
<sequence length="175" mass="18571">MSGTNGLKLNDKLQEAYNKAIGAGLRFTSGFRPGSKGPSGKADSHSQGMAMDFAGNPAQMAVFAEWAKKSGLFSEVLYKTAGHYDHVHVGWQENKHPAGKIYVGDHTLIDRVGGGSLGDLQTVGDTAAPAGGGDKAGFVSSLFNGIFRVLMIVICLIGGVYFFMNAFPQMKQLIK</sequence>